<evidence type="ECO:0000256" key="2">
    <source>
        <dbReference type="ARBA" id="ARBA00022723"/>
    </source>
</evidence>
<proteinExistence type="predicted"/>
<dbReference type="KEGG" id="tpe:Tpen_0175"/>
<keyword evidence="7" id="KW-1185">Reference proteome</keyword>
<evidence type="ECO:0000256" key="4">
    <source>
        <dbReference type="ARBA" id="ARBA00023014"/>
    </source>
</evidence>
<dbReference type="OrthoDB" id="15347at2157"/>
<dbReference type="GeneID" id="4600877"/>
<dbReference type="eggNOG" id="arCOG02187">
    <property type="taxonomic scope" value="Archaea"/>
</dbReference>
<dbReference type="InterPro" id="IPR017896">
    <property type="entry name" value="4Fe4S_Fe-S-bd"/>
</dbReference>
<dbReference type="GO" id="GO:0016491">
    <property type="term" value="F:oxidoreductase activity"/>
    <property type="evidence" value="ECO:0007669"/>
    <property type="project" value="UniProtKB-ARBA"/>
</dbReference>
<accession>A1RWK5</accession>
<keyword evidence="1" id="KW-0004">4Fe-4S</keyword>
<dbReference type="GO" id="GO:0051539">
    <property type="term" value="F:4 iron, 4 sulfur cluster binding"/>
    <property type="evidence" value="ECO:0007669"/>
    <property type="project" value="UniProtKB-KW"/>
</dbReference>
<dbReference type="Pfam" id="PF00037">
    <property type="entry name" value="Fer4"/>
    <property type="match status" value="1"/>
</dbReference>
<dbReference type="RefSeq" id="WP_011751850.1">
    <property type="nucleotide sequence ID" value="NC_008698.1"/>
</dbReference>
<dbReference type="GO" id="GO:0046872">
    <property type="term" value="F:metal ion binding"/>
    <property type="evidence" value="ECO:0007669"/>
    <property type="project" value="UniProtKB-KW"/>
</dbReference>
<dbReference type="EMBL" id="CP000505">
    <property type="protein sequence ID" value="ABL77585.1"/>
    <property type="molecule type" value="Genomic_DNA"/>
</dbReference>
<keyword evidence="4" id="KW-0411">Iron-sulfur</keyword>
<feature type="domain" description="4Fe-4S ferredoxin-type" evidence="5">
    <location>
        <begin position="314"/>
        <end position="344"/>
    </location>
</feature>
<sequence length="455" mass="50231">MSVCVVRCRDFEGDVAGRLARILEDCEGVVLLGDSSCTERWAGIVEELRVRGARWYRLVYVDEERDPLLSSLSVDAVVDLWRKFLEETKDVAPEVKFEASKRVSRRELLSSGLGVLLTYTSIPAVDSSRCLTLRNCDVCLSSCPYDAMSGKPPKPDADRCVECGLCTSSCPSGLMFTPHIPPEKLRTLIKGARRGGCEALLVVCPKTRRLAYGDFGEASPRGFLIELPCVASLRIHEYLYAKALGMDVFLYAPSNVCSGCPRVSARDAFLSMVREADNITEKRAAEPTPGPLPAVFSHVSREDVNQWLSLEFLPIFRVSVKDSCTLCGACAKNCPEKALNAVASSGRVELRFYPWRCIGCRECVEVCPEDAVEIDRAANPALMSRHEHIVLSSSEMARCSKCGREIAPEKLVASLEAKMTRKGLPREVVSSLRICDECKRKSMVEELEKSLEIAG</sequence>
<dbReference type="EnsemblBacteria" id="ABL77585">
    <property type="protein sequence ID" value="ABL77585"/>
    <property type="gene ID" value="Tpen_0175"/>
</dbReference>
<evidence type="ECO:0000256" key="1">
    <source>
        <dbReference type="ARBA" id="ARBA00022485"/>
    </source>
</evidence>
<dbReference type="SUPFAM" id="SSF54862">
    <property type="entry name" value="4Fe-4S ferredoxins"/>
    <property type="match status" value="2"/>
</dbReference>
<evidence type="ECO:0000256" key="3">
    <source>
        <dbReference type="ARBA" id="ARBA00023004"/>
    </source>
</evidence>
<dbReference type="PANTHER" id="PTHR24960">
    <property type="entry name" value="PHOTOSYSTEM I IRON-SULFUR CENTER-RELATED"/>
    <property type="match status" value="1"/>
</dbReference>
<keyword evidence="2" id="KW-0479">Metal-binding</keyword>
<dbReference type="PROSITE" id="PS00198">
    <property type="entry name" value="4FE4S_FER_1"/>
    <property type="match status" value="2"/>
</dbReference>
<dbReference type="STRING" id="368408.Tpen_0175"/>
<dbReference type="AlphaFoldDB" id="A1RWK5"/>
<gene>
    <name evidence="6" type="ordered locus">Tpen_0175</name>
</gene>
<reference evidence="7" key="1">
    <citation type="journal article" date="2008" name="J. Bacteriol.">
        <title>Genome sequence of Thermofilum pendens reveals an exceptional loss of biosynthetic pathways without genome reduction.</title>
        <authorList>
            <person name="Anderson I."/>
            <person name="Rodriguez J."/>
            <person name="Susanti D."/>
            <person name="Porat I."/>
            <person name="Reich C."/>
            <person name="Ulrich L.E."/>
            <person name="Elkins J.G."/>
            <person name="Mavromatis K."/>
            <person name="Lykidis A."/>
            <person name="Kim E."/>
            <person name="Thompson L.S."/>
            <person name="Nolan M."/>
            <person name="Land M."/>
            <person name="Copeland A."/>
            <person name="Lapidus A."/>
            <person name="Lucas S."/>
            <person name="Detter C."/>
            <person name="Zhulin I.B."/>
            <person name="Olsen G.J."/>
            <person name="Whitman W."/>
            <person name="Mukhopadhyay B."/>
            <person name="Bristow J."/>
            <person name="Kyrpides N."/>
        </authorList>
    </citation>
    <scope>NUCLEOTIDE SEQUENCE [LARGE SCALE GENOMIC DNA]</scope>
    <source>
        <strain evidence="7">DSM 2475 / Hrk 5</strain>
    </source>
</reference>
<name>A1RWK5_THEPD</name>
<organism evidence="6 7">
    <name type="scientific">Thermofilum pendens (strain DSM 2475 / Hrk 5)</name>
    <dbReference type="NCBI Taxonomy" id="368408"/>
    <lineage>
        <taxon>Archaea</taxon>
        <taxon>Thermoproteota</taxon>
        <taxon>Thermoprotei</taxon>
        <taxon>Thermofilales</taxon>
        <taxon>Thermofilaceae</taxon>
        <taxon>Thermofilum</taxon>
    </lineage>
</organism>
<protein>
    <submittedName>
        <fullName evidence="6">4Fe-4S ferredoxin, iron-sulfur binding domain protein</fullName>
    </submittedName>
</protein>
<feature type="domain" description="4Fe-4S ferredoxin-type" evidence="5">
    <location>
        <begin position="121"/>
        <end position="149"/>
    </location>
</feature>
<dbReference type="PROSITE" id="PS51379">
    <property type="entry name" value="4FE4S_FER_2"/>
    <property type="match status" value="4"/>
</dbReference>
<feature type="domain" description="4Fe-4S ferredoxin-type" evidence="5">
    <location>
        <begin position="151"/>
        <end position="180"/>
    </location>
</feature>
<dbReference type="InterPro" id="IPR017900">
    <property type="entry name" value="4Fe4S_Fe_S_CS"/>
</dbReference>
<dbReference type="HOGENOM" id="CLU_044170_0_0_2"/>
<feature type="domain" description="4Fe-4S ferredoxin-type" evidence="5">
    <location>
        <begin position="348"/>
        <end position="377"/>
    </location>
</feature>
<dbReference type="Proteomes" id="UP000000641">
    <property type="component" value="Chromosome"/>
</dbReference>
<dbReference type="Gene3D" id="3.30.70.20">
    <property type="match status" value="2"/>
</dbReference>
<evidence type="ECO:0000313" key="6">
    <source>
        <dbReference type="EMBL" id="ABL77585.1"/>
    </source>
</evidence>
<dbReference type="InterPro" id="IPR050157">
    <property type="entry name" value="PSI_iron-sulfur_center"/>
</dbReference>
<dbReference type="PROSITE" id="PS51128">
    <property type="entry name" value="ZF_DKSA_2"/>
    <property type="match status" value="1"/>
</dbReference>
<dbReference type="Pfam" id="PF12838">
    <property type="entry name" value="Fer4_7"/>
    <property type="match status" value="1"/>
</dbReference>
<keyword evidence="3" id="KW-0408">Iron</keyword>
<evidence type="ECO:0000259" key="5">
    <source>
        <dbReference type="PROSITE" id="PS51379"/>
    </source>
</evidence>
<dbReference type="PANTHER" id="PTHR24960:SF79">
    <property type="entry name" value="PHOTOSYSTEM I IRON-SULFUR CENTER"/>
    <property type="match status" value="1"/>
</dbReference>
<evidence type="ECO:0000313" key="7">
    <source>
        <dbReference type="Proteomes" id="UP000000641"/>
    </source>
</evidence>